<evidence type="ECO:0000313" key="2">
    <source>
        <dbReference type="EMBL" id="TWT91344.1"/>
    </source>
</evidence>
<reference evidence="2 3" key="1">
    <citation type="submission" date="2019-02" db="EMBL/GenBank/DDBJ databases">
        <title>Deep-cultivation of Planctomycetes and their phenomic and genomic characterization uncovers novel biology.</title>
        <authorList>
            <person name="Wiegand S."/>
            <person name="Jogler M."/>
            <person name="Boedeker C."/>
            <person name="Pinto D."/>
            <person name="Vollmers J."/>
            <person name="Rivas-Marin E."/>
            <person name="Kohn T."/>
            <person name="Peeters S.H."/>
            <person name="Heuer A."/>
            <person name="Rast P."/>
            <person name="Oberbeckmann S."/>
            <person name="Bunk B."/>
            <person name="Jeske O."/>
            <person name="Meyerdierks A."/>
            <person name="Storesund J.E."/>
            <person name="Kallscheuer N."/>
            <person name="Luecker S."/>
            <person name="Lage O.M."/>
            <person name="Pohl T."/>
            <person name="Merkel B.J."/>
            <person name="Hornburger P."/>
            <person name="Mueller R.-W."/>
            <person name="Bruemmer F."/>
            <person name="Labrenz M."/>
            <person name="Spormann A.M."/>
            <person name="Op Den Camp H."/>
            <person name="Overmann J."/>
            <person name="Amann R."/>
            <person name="Jetten M.S.M."/>
            <person name="Mascher T."/>
            <person name="Medema M.H."/>
            <person name="Devos D.P."/>
            <person name="Kaster A.-K."/>
            <person name="Ovreas L."/>
            <person name="Rohde M."/>
            <person name="Galperin M.Y."/>
            <person name="Jogler C."/>
        </authorList>
    </citation>
    <scope>NUCLEOTIDE SEQUENCE [LARGE SCALE GENOMIC DNA]</scope>
    <source>
        <strain evidence="2 3">Pla100</strain>
    </source>
</reference>
<gene>
    <name evidence="2" type="ORF">Pla100_51920</name>
</gene>
<accession>A0A5C5ZUU9</accession>
<dbReference type="AlphaFoldDB" id="A0A5C5ZUU9"/>
<name>A0A5C5ZUU9_9BACT</name>
<keyword evidence="3" id="KW-1185">Reference proteome</keyword>
<evidence type="ECO:0000256" key="1">
    <source>
        <dbReference type="SAM" id="MobiDB-lite"/>
    </source>
</evidence>
<evidence type="ECO:0000313" key="3">
    <source>
        <dbReference type="Proteomes" id="UP000316213"/>
    </source>
</evidence>
<protein>
    <submittedName>
        <fullName evidence="2">Uncharacterized protein</fullName>
    </submittedName>
</protein>
<sequence length="205" mass="23155">MTMKELSRRPGNRHRSPIQGNHKVRLKTILTMLMFPAFALGQSQREPLTAYWLNDLDLKTATMYDPLLVITCVPLEQLEATANLPDFRKHVGESQAAFSYILDQPAIFLETNERDSIWNQDRRPVKPFTGKLVKEENSVTMIAYGRRYKITSASTADVIRLLRRPEGTKPLHRLHSPIGGAERTVHAIALILEDQAEPSLKGGSP</sequence>
<feature type="compositionally biased region" description="Basic residues" evidence="1">
    <location>
        <begin position="10"/>
        <end position="20"/>
    </location>
</feature>
<organism evidence="2 3">
    <name type="scientific">Neorhodopirellula pilleata</name>
    <dbReference type="NCBI Taxonomy" id="2714738"/>
    <lineage>
        <taxon>Bacteria</taxon>
        <taxon>Pseudomonadati</taxon>
        <taxon>Planctomycetota</taxon>
        <taxon>Planctomycetia</taxon>
        <taxon>Pirellulales</taxon>
        <taxon>Pirellulaceae</taxon>
        <taxon>Neorhodopirellula</taxon>
    </lineage>
</organism>
<feature type="region of interest" description="Disordered" evidence="1">
    <location>
        <begin position="1"/>
        <end position="20"/>
    </location>
</feature>
<proteinExistence type="predicted"/>
<dbReference type="Proteomes" id="UP000316213">
    <property type="component" value="Unassembled WGS sequence"/>
</dbReference>
<comment type="caution">
    <text evidence="2">The sequence shown here is derived from an EMBL/GenBank/DDBJ whole genome shotgun (WGS) entry which is preliminary data.</text>
</comment>
<dbReference type="EMBL" id="SJPM01000015">
    <property type="protein sequence ID" value="TWT91344.1"/>
    <property type="molecule type" value="Genomic_DNA"/>
</dbReference>